<keyword evidence="5" id="KW-1185">Reference proteome</keyword>
<gene>
    <name evidence="4" type="ORF">PPYR_14679</name>
</gene>
<feature type="compositionally biased region" description="Basic residues" evidence="1">
    <location>
        <begin position="370"/>
        <end position="380"/>
    </location>
</feature>
<dbReference type="OrthoDB" id="199574at2759"/>
<dbReference type="InParanoid" id="A0A1Y1LDB6"/>
<reference evidence="4" key="3">
    <citation type="submission" date="2019-08" db="EMBL/GenBank/DDBJ databases">
        <authorList>
            <consortium name="Photinus pyralis genome working group"/>
            <person name="Fallon T.R."/>
            <person name="Sander Lower S.E."/>
            <person name="Weng J.-K."/>
        </authorList>
    </citation>
    <scope>NUCLEOTIDE SEQUENCE</scope>
    <source>
        <strain evidence="4">1611_PpyrPB1</strain>
        <tissue evidence="4">Whole body</tissue>
    </source>
</reference>
<feature type="region of interest" description="Disordered" evidence="1">
    <location>
        <begin position="85"/>
        <end position="166"/>
    </location>
</feature>
<evidence type="ECO:0000313" key="4">
    <source>
        <dbReference type="EMBL" id="KAB0792720.1"/>
    </source>
</evidence>
<evidence type="ECO:0000256" key="1">
    <source>
        <dbReference type="SAM" id="MobiDB-lite"/>
    </source>
</evidence>
<reference evidence="3" key="1">
    <citation type="journal article" date="2016" name="Sci. Rep.">
        <title>Molecular characterization of firefly nuptial gifts: a multi-omics approach sheds light on postcopulatory sexual selection.</title>
        <authorList>
            <person name="Al-Wathiqui N."/>
            <person name="Fallon T.R."/>
            <person name="South A."/>
            <person name="Weng J.K."/>
            <person name="Lewis S.M."/>
        </authorList>
    </citation>
    <scope>NUCLEOTIDE SEQUENCE</scope>
</reference>
<feature type="compositionally biased region" description="Pro residues" evidence="1">
    <location>
        <begin position="200"/>
        <end position="230"/>
    </location>
</feature>
<dbReference type="InterPro" id="IPR005062">
    <property type="entry name" value="SAC3/GANP/THP3_conserved"/>
</dbReference>
<proteinExistence type="predicted"/>
<sequence>MDEDNKSSTVVETPIQQISAQTESNGLEESSAQQTHQWMYPYGMSVYGQYPGYTEGYNHPSYAHYYQYYSQVGYGPYMSFNSKSDELDGKKISDSDDGKINPPLPPGPPPPTTAPTPTPFISKPPIYNPPKPFGNIRFSFNNKRHANDNTPQTNSLTSGAAKKKRKRNKINQNLFNQQNNFYNNYNLPPLPPSENQQTKPTPPPPEIMPPLPPVPPPDTSVPPPPLPSEPAKPIIMKPKPNAFNNPTDDWPQDLKDYVNRCYAKCKTNIDKDQVDIVLKGKITQAASSGELWVKDWSKEPLPSIHSERMNLVPKKLPDQLSHYQNVPKKGISVAMGARLGARASTLRGNSRSSSSSRSSSRSPTNNYKKSNSRSPHRRRSSSSPLSDENYRSITKTPKNKGRGKLIDRLGVTKKQTAKQLKRQKMKEKKQFYTEFGVSVEENSEVLQQRAARFSSGPKAPADANVTIFNGNGKKKRTMFADSFNNKFIEDPNGDFDWTEFHIVGTCQDVEKSFLRLTKAPEACEVRPVEVLKLSLQNVKAKWIEKQDYFYACDQLKSIRQDLTVQGIRDRFTVEVYETHARIALEKGDHEEFNQCQTQLKMLYSEVGGAHRNEFTAYRLLYYIFTKNTLDIMTMMKTLSPEERRDETIAFTLRLRSAWSLGNFHRFFRLYGEAPCMTGYVMDWFTQRERINYFKALLKSYRPHISVSNVTQELAFKTEEECLGFLDTFGLTFTDVDRTLIDCKASMAVLPSI</sequence>
<dbReference type="InterPro" id="IPR045107">
    <property type="entry name" value="SAC3/GANP/THP3"/>
</dbReference>
<dbReference type="EMBL" id="VVIM01000010">
    <property type="protein sequence ID" value="KAB0792720.1"/>
    <property type="molecule type" value="Genomic_DNA"/>
</dbReference>
<evidence type="ECO:0000313" key="3">
    <source>
        <dbReference type="EMBL" id="JAV70878.1"/>
    </source>
</evidence>
<dbReference type="Gene3D" id="1.25.40.990">
    <property type="match status" value="1"/>
</dbReference>
<dbReference type="AlphaFoldDB" id="A0A1Y1LDB6"/>
<feature type="compositionally biased region" description="Pro residues" evidence="1">
    <location>
        <begin position="102"/>
        <end position="118"/>
    </location>
</feature>
<feature type="compositionally biased region" description="Polar residues" evidence="1">
    <location>
        <begin position="7"/>
        <end position="32"/>
    </location>
</feature>
<feature type="domain" description="SAC3/GANP/THP3 conserved" evidence="2">
    <location>
        <begin position="517"/>
        <end position="733"/>
    </location>
</feature>
<dbReference type="PANTHER" id="PTHR12436">
    <property type="entry name" value="80 KDA MCM3-ASSOCIATED PROTEIN"/>
    <property type="match status" value="1"/>
</dbReference>
<feature type="compositionally biased region" description="Basic and acidic residues" evidence="1">
    <location>
        <begin position="85"/>
        <end position="99"/>
    </location>
</feature>
<dbReference type="PRINTS" id="PR01217">
    <property type="entry name" value="PRICHEXTENSN"/>
</dbReference>
<evidence type="ECO:0000313" key="5">
    <source>
        <dbReference type="Proteomes" id="UP000327044"/>
    </source>
</evidence>
<dbReference type="FunCoup" id="A0A1Y1LDB6">
    <property type="interactions" value="1893"/>
</dbReference>
<name>A0A1Y1LDB6_PHOPY</name>
<feature type="region of interest" description="Disordered" evidence="1">
    <location>
        <begin position="343"/>
        <end position="406"/>
    </location>
</feature>
<feature type="compositionally biased region" description="Polar residues" evidence="1">
    <location>
        <begin position="148"/>
        <end position="158"/>
    </location>
</feature>
<feature type="region of interest" description="Disordered" evidence="1">
    <location>
        <begin position="1"/>
        <end position="32"/>
    </location>
</feature>
<accession>A0A1Y1LDB6</accession>
<dbReference type="FunFam" id="1.25.40.990:FF:000010">
    <property type="entry name" value="Leukocyte receptor cluster member"/>
    <property type="match status" value="1"/>
</dbReference>
<dbReference type="GO" id="GO:0005634">
    <property type="term" value="C:nucleus"/>
    <property type="evidence" value="ECO:0007669"/>
    <property type="project" value="TreeGrafter"/>
</dbReference>
<dbReference type="PANTHER" id="PTHR12436:SF4">
    <property type="entry name" value="LEUKOCYTE RECEPTOR CLUSTER MEMBER 8"/>
    <property type="match status" value="1"/>
</dbReference>
<dbReference type="Proteomes" id="UP000327044">
    <property type="component" value="Unassembled WGS sequence"/>
</dbReference>
<organism evidence="3">
    <name type="scientific">Photinus pyralis</name>
    <name type="common">Common eastern firefly</name>
    <name type="synonym">Lampyris pyralis</name>
    <dbReference type="NCBI Taxonomy" id="7054"/>
    <lineage>
        <taxon>Eukaryota</taxon>
        <taxon>Metazoa</taxon>
        <taxon>Ecdysozoa</taxon>
        <taxon>Arthropoda</taxon>
        <taxon>Hexapoda</taxon>
        <taxon>Insecta</taxon>
        <taxon>Pterygota</taxon>
        <taxon>Neoptera</taxon>
        <taxon>Endopterygota</taxon>
        <taxon>Coleoptera</taxon>
        <taxon>Polyphaga</taxon>
        <taxon>Elateriformia</taxon>
        <taxon>Elateroidea</taxon>
        <taxon>Lampyridae</taxon>
        <taxon>Lampyrinae</taxon>
        <taxon>Photinus</taxon>
    </lineage>
</organism>
<dbReference type="Pfam" id="PF03399">
    <property type="entry name" value="SAC3_GANP"/>
    <property type="match status" value="1"/>
</dbReference>
<evidence type="ECO:0000259" key="2">
    <source>
        <dbReference type="Pfam" id="PF03399"/>
    </source>
</evidence>
<feature type="compositionally biased region" description="Low complexity" evidence="1">
    <location>
        <begin position="350"/>
        <end position="362"/>
    </location>
</feature>
<reference evidence="4 5" key="2">
    <citation type="journal article" date="2018" name="Elife">
        <title>Firefly genomes illuminate parallel origins of bioluminescence in beetles.</title>
        <authorList>
            <person name="Fallon T.R."/>
            <person name="Lower S.E."/>
            <person name="Chang C.H."/>
            <person name="Bessho-Uehara M."/>
            <person name="Martin G.J."/>
            <person name="Bewick A.J."/>
            <person name="Behringer M."/>
            <person name="Debat H.J."/>
            <person name="Wong I."/>
            <person name="Day J.C."/>
            <person name="Suvorov A."/>
            <person name="Silva C.J."/>
            <person name="Stanger-Hall K.F."/>
            <person name="Hall D.W."/>
            <person name="Schmitz R.J."/>
            <person name="Nelson D.R."/>
            <person name="Lewis S.M."/>
            <person name="Shigenobu S."/>
            <person name="Bybee S.M."/>
            <person name="Larracuente A.M."/>
            <person name="Oba Y."/>
            <person name="Weng J.K."/>
        </authorList>
    </citation>
    <scope>NUCLEOTIDE SEQUENCE [LARGE SCALE GENOMIC DNA]</scope>
    <source>
        <strain evidence="4">1611_PpyrPB1</strain>
        <tissue evidence="4">Whole body</tissue>
    </source>
</reference>
<dbReference type="EMBL" id="GEZM01060823">
    <property type="protein sequence ID" value="JAV70878.1"/>
    <property type="molecule type" value="Transcribed_RNA"/>
</dbReference>
<feature type="region of interest" description="Disordered" evidence="1">
    <location>
        <begin position="179"/>
        <end position="232"/>
    </location>
</feature>
<protein>
    <recommendedName>
        <fullName evidence="2">SAC3/GANP/THP3 conserved domain-containing protein</fullName>
    </recommendedName>
</protein>